<reference evidence="13" key="1">
    <citation type="submission" date="2020-10" db="EMBL/GenBank/DDBJ databases">
        <title>Paenihalocynthiibacter styelae gen. nov., sp. nov., isolated from stalked sea squirt Styela clava.</title>
        <authorList>
            <person name="Kim Y.-O."/>
            <person name="Yoon J.-H."/>
        </authorList>
    </citation>
    <scope>NUCLEOTIDE SEQUENCE</scope>
    <source>
        <strain evidence="13">MYP1-1</strain>
    </source>
</reference>
<evidence type="ECO:0000256" key="5">
    <source>
        <dbReference type="ARBA" id="ARBA00019045"/>
    </source>
</evidence>
<dbReference type="Proteomes" id="UP000640583">
    <property type="component" value="Unassembled WGS sequence"/>
</dbReference>
<keyword evidence="14" id="KW-1185">Reference proteome</keyword>
<evidence type="ECO:0000313" key="14">
    <source>
        <dbReference type="Proteomes" id="UP000640583"/>
    </source>
</evidence>
<keyword evidence="11" id="KW-0479">Metal-binding</keyword>
<comment type="caution">
    <text evidence="13">The sequence shown here is derived from an EMBL/GenBank/DDBJ whole genome shotgun (WGS) entry which is preliminary data.</text>
</comment>
<proteinExistence type="inferred from homology"/>
<dbReference type="PROSITE" id="PS51471">
    <property type="entry name" value="FE2OG_OXY"/>
    <property type="match status" value="1"/>
</dbReference>
<sequence length="321" mass="35102">MAYAEAKQVESDVIPVVDITALRDGSDPKGVAQALHAANTGLGFIYIKGHGIPEHLIDAVRAKAFDFFRADTAAKEDVRIDTSHRGWLPQGGAKMQDDAKADLKESFVWGYQNDAGTLPDAHELRGHNQWPAAMPELQDLCMQYFTAAHEVAEHLMRGFALGLGLGADFFLKTSDAPLSRNSFVYYPAQDENAGKDQFGVGPHTDFGVLTVLCQDSVGGLQVENLDGEWIQAPPIEGTLIVNVADLLNRWTDGAYKSTPHRVVNSSGKERLSLVLAYDPNPETLIDARGVFGADYQAKEEPITCGDYLNWRFAKAFAHKKG</sequence>
<dbReference type="EC" id="1.13.12.19" evidence="4"/>
<accession>A0A8J7LLG0</accession>
<dbReference type="GO" id="GO:0102276">
    <property type="term" value="F:2-oxoglutarate oxygenase/decarboxylase (ethylene-forming) activity"/>
    <property type="evidence" value="ECO:0007669"/>
    <property type="project" value="UniProtKB-EC"/>
</dbReference>
<comment type="catalytic activity">
    <reaction evidence="10">
        <text>L-arginine + 2-oxoglutarate + O2 = guanidine + L-glutamate 5-semialdehyde + succinate + CO2</text>
        <dbReference type="Rhea" id="RHEA:31535"/>
        <dbReference type="ChEBI" id="CHEBI:15379"/>
        <dbReference type="ChEBI" id="CHEBI:16526"/>
        <dbReference type="ChEBI" id="CHEBI:16810"/>
        <dbReference type="ChEBI" id="CHEBI:30031"/>
        <dbReference type="ChEBI" id="CHEBI:30087"/>
        <dbReference type="ChEBI" id="CHEBI:32682"/>
        <dbReference type="ChEBI" id="CHEBI:58066"/>
        <dbReference type="EC" id="1.14.20.7"/>
    </reaction>
</comment>
<dbReference type="AlphaFoldDB" id="A0A8J7LLG0"/>
<evidence type="ECO:0000256" key="7">
    <source>
        <dbReference type="ARBA" id="ARBA00031011"/>
    </source>
</evidence>
<keyword evidence="11" id="KW-0408">Iron</keyword>
<evidence type="ECO:0000256" key="3">
    <source>
        <dbReference type="ARBA" id="ARBA00012293"/>
    </source>
</evidence>
<dbReference type="Pfam" id="PF03171">
    <property type="entry name" value="2OG-FeII_Oxy"/>
    <property type="match status" value="1"/>
</dbReference>
<dbReference type="InterPro" id="IPR044861">
    <property type="entry name" value="IPNS-like_FE2OG_OXY"/>
</dbReference>
<dbReference type="RefSeq" id="WP_228849306.1">
    <property type="nucleotide sequence ID" value="NZ_JADCKQ010000010.1"/>
</dbReference>
<dbReference type="Pfam" id="PF14226">
    <property type="entry name" value="DIOX_N"/>
    <property type="match status" value="1"/>
</dbReference>
<evidence type="ECO:0000259" key="12">
    <source>
        <dbReference type="PROSITE" id="PS51471"/>
    </source>
</evidence>
<dbReference type="InterPro" id="IPR050231">
    <property type="entry name" value="Iron_ascorbate_oxido_reductase"/>
</dbReference>
<evidence type="ECO:0000256" key="11">
    <source>
        <dbReference type="RuleBase" id="RU003682"/>
    </source>
</evidence>
<feature type="domain" description="Fe2OG dioxygenase" evidence="12">
    <location>
        <begin position="173"/>
        <end position="281"/>
    </location>
</feature>
<dbReference type="GO" id="GO:0009693">
    <property type="term" value="P:ethylene biosynthetic process"/>
    <property type="evidence" value="ECO:0007669"/>
    <property type="project" value="UniProtKB-KW"/>
</dbReference>
<comment type="pathway">
    <text evidence="2">Alkene biosynthesis; ethylene biosynthesis via 2-oxoglutarate.</text>
</comment>
<protein>
    <recommendedName>
        <fullName evidence="5">2-oxoglutarate-dependent ethylene/succinate-forming enzyme</fullName>
        <ecNumber evidence="4">1.13.12.19</ecNumber>
        <ecNumber evidence="3">1.14.20.7</ecNumber>
    </recommendedName>
    <alternativeName>
        <fullName evidence="7">2-oxoglutarate dioxygenase (ethylene-forming)</fullName>
    </alternativeName>
    <alternativeName>
        <fullName evidence="8">2-oxoglutarate/L-arginine monooxygenase/decarboxylase (succinate-forming)</fullName>
    </alternativeName>
</protein>
<keyword evidence="6" id="KW-0266">Ethylene biosynthesis</keyword>
<dbReference type="SUPFAM" id="SSF51197">
    <property type="entry name" value="Clavaminate synthase-like"/>
    <property type="match status" value="1"/>
</dbReference>
<evidence type="ECO:0000256" key="10">
    <source>
        <dbReference type="ARBA" id="ARBA00049359"/>
    </source>
</evidence>
<evidence type="ECO:0000256" key="4">
    <source>
        <dbReference type="ARBA" id="ARBA00012531"/>
    </source>
</evidence>
<organism evidence="13 14">
    <name type="scientific">Halocynthiibacter styelae</name>
    <dbReference type="NCBI Taxonomy" id="2761955"/>
    <lineage>
        <taxon>Bacteria</taxon>
        <taxon>Pseudomonadati</taxon>
        <taxon>Pseudomonadota</taxon>
        <taxon>Alphaproteobacteria</taxon>
        <taxon>Rhodobacterales</taxon>
        <taxon>Paracoccaceae</taxon>
        <taxon>Halocynthiibacter</taxon>
    </lineage>
</organism>
<dbReference type="EMBL" id="JADCKQ010000010">
    <property type="protein sequence ID" value="MBI1494544.1"/>
    <property type="molecule type" value="Genomic_DNA"/>
</dbReference>
<name>A0A8J7LLG0_9RHOB</name>
<dbReference type="InterPro" id="IPR027443">
    <property type="entry name" value="IPNS-like_sf"/>
</dbReference>
<dbReference type="GO" id="GO:0046872">
    <property type="term" value="F:metal ion binding"/>
    <property type="evidence" value="ECO:0007669"/>
    <property type="project" value="UniProtKB-KW"/>
</dbReference>
<evidence type="ECO:0000256" key="2">
    <source>
        <dbReference type="ARBA" id="ARBA00004767"/>
    </source>
</evidence>
<keyword evidence="11" id="KW-0560">Oxidoreductase</keyword>
<evidence type="ECO:0000256" key="8">
    <source>
        <dbReference type="ARBA" id="ARBA00031282"/>
    </source>
</evidence>
<gene>
    <name evidence="13" type="ORF">H1D41_12930</name>
</gene>
<evidence type="ECO:0000256" key="6">
    <source>
        <dbReference type="ARBA" id="ARBA00022666"/>
    </source>
</evidence>
<comment type="similarity">
    <text evidence="11">Belongs to the iron/ascorbate-dependent oxidoreductase family.</text>
</comment>
<dbReference type="PRINTS" id="PR00682">
    <property type="entry name" value="IPNSYNTHASE"/>
</dbReference>
<comment type="catalytic activity">
    <reaction evidence="9">
        <text>2-oxoglutarate + O2 + 2 H(+) = ethene + 3 CO2 + H2O</text>
        <dbReference type="Rhea" id="RHEA:31523"/>
        <dbReference type="ChEBI" id="CHEBI:15377"/>
        <dbReference type="ChEBI" id="CHEBI:15378"/>
        <dbReference type="ChEBI" id="CHEBI:15379"/>
        <dbReference type="ChEBI" id="CHEBI:16526"/>
        <dbReference type="ChEBI" id="CHEBI:16810"/>
        <dbReference type="ChEBI" id="CHEBI:18153"/>
        <dbReference type="EC" id="1.13.12.19"/>
    </reaction>
</comment>
<comment type="cofactor">
    <cofactor evidence="1">
        <name>Fe(2+)</name>
        <dbReference type="ChEBI" id="CHEBI:29033"/>
    </cofactor>
</comment>
<dbReference type="EC" id="1.14.20.7" evidence="3"/>
<evidence type="ECO:0000256" key="1">
    <source>
        <dbReference type="ARBA" id="ARBA00001954"/>
    </source>
</evidence>
<dbReference type="Gene3D" id="2.60.120.330">
    <property type="entry name" value="B-lactam Antibiotic, Isopenicillin N Synthase, Chain"/>
    <property type="match status" value="1"/>
</dbReference>
<dbReference type="PANTHER" id="PTHR47990">
    <property type="entry name" value="2-OXOGLUTARATE (2OG) AND FE(II)-DEPENDENT OXYGENASE SUPERFAMILY PROTEIN-RELATED"/>
    <property type="match status" value="1"/>
</dbReference>
<dbReference type="InterPro" id="IPR026992">
    <property type="entry name" value="DIOX_N"/>
</dbReference>
<dbReference type="InterPro" id="IPR005123">
    <property type="entry name" value="Oxoglu/Fe-dep_dioxygenase_dom"/>
</dbReference>
<evidence type="ECO:0000256" key="9">
    <source>
        <dbReference type="ARBA" id="ARBA00047725"/>
    </source>
</evidence>
<evidence type="ECO:0000313" key="13">
    <source>
        <dbReference type="EMBL" id="MBI1494544.1"/>
    </source>
</evidence>